<evidence type="ECO:0000313" key="7">
    <source>
        <dbReference type="Proteomes" id="UP000275530"/>
    </source>
</evidence>
<evidence type="ECO:0000256" key="1">
    <source>
        <dbReference type="ARBA" id="ARBA00011900"/>
    </source>
</evidence>
<dbReference type="Gene3D" id="3.40.50.10810">
    <property type="entry name" value="Tandem AAA-ATPase domain"/>
    <property type="match status" value="1"/>
</dbReference>
<dbReference type="EC" id="2.1.1.72" evidence="1"/>
<organism evidence="6 7">
    <name type="scientific">Mesorhizobium jarvisii</name>
    <dbReference type="NCBI Taxonomy" id="1777867"/>
    <lineage>
        <taxon>Bacteria</taxon>
        <taxon>Pseudomonadati</taxon>
        <taxon>Pseudomonadota</taxon>
        <taxon>Alphaproteobacteria</taxon>
        <taxon>Hyphomicrobiales</taxon>
        <taxon>Phyllobacteriaceae</taxon>
        <taxon>Mesorhizobium</taxon>
    </lineage>
</organism>
<keyword evidence="7" id="KW-1185">Reference proteome</keyword>
<proteinExistence type="predicted"/>
<protein>
    <recommendedName>
        <fullName evidence="1">site-specific DNA-methyltransferase (adenine-specific)</fullName>
        <ecNumber evidence="1">2.1.1.72</ecNumber>
    </recommendedName>
</protein>
<accession>A0A6M7TJT3</accession>
<dbReference type="SUPFAM" id="SSF52540">
    <property type="entry name" value="P-loop containing nucleoside triphosphate hydrolases"/>
    <property type="match status" value="2"/>
</dbReference>
<dbReference type="InterPro" id="IPR027417">
    <property type="entry name" value="P-loop_NTPase"/>
</dbReference>
<feature type="domain" description="DNA methylase N-4/N-6" evidence="5">
    <location>
        <begin position="513"/>
        <end position="846"/>
    </location>
</feature>
<comment type="catalytic activity">
    <reaction evidence="4">
        <text>a 2'-deoxyadenosine in DNA + S-adenosyl-L-methionine = an N(6)-methyl-2'-deoxyadenosine in DNA + S-adenosyl-L-homocysteine + H(+)</text>
        <dbReference type="Rhea" id="RHEA:15197"/>
        <dbReference type="Rhea" id="RHEA-COMP:12418"/>
        <dbReference type="Rhea" id="RHEA-COMP:12419"/>
        <dbReference type="ChEBI" id="CHEBI:15378"/>
        <dbReference type="ChEBI" id="CHEBI:57856"/>
        <dbReference type="ChEBI" id="CHEBI:59789"/>
        <dbReference type="ChEBI" id="CHEBI:90615"/>
        <dbReference type="ChEBI" id="CHEBI:90616"/>
        <dbReference type="EC" id="2.1.1.72"/>
    </reaction>
</comment>
<dbReference type="SUPFAM" id="SSF53335">
    <property type="entry name" value="S-adenosyl-L-methionine-dependent methyltransferases"/>
    <property type="match status" value="1"/>
</dbReference>
<evidence type="ECO:0000256" key="2">
    <source>
        <dbReference type="ARBA" id="ARBA00022603"/>
    </source>
</evidence>
<reference evidence="6 7" key="1">
    <citation type="submission" date="2018-09" db="EMBL/GenBank/DDBJ databases">
        <title>Mesorhizobium carmichaelinearum sp. nov. isolated from Carmichaelinea spp. root nodules in New Zealand.</title>
        <authorList>
            <person name="De Meyer S.E."/>
        </authorList>
    </citation>
    <scope>NUCLEOTIDE SEQUENCE [LARGE SCALE GENOMIC DNA]</scope>
    <source>
        <strain evidence="6 7">LMG 28313</strain>
    </source>
</reference>
<dbReference type="RefSeq" id="WP_064982640.1">
    <property type="nucleotide sequence ID" value="NZ_CP033507.1"/>
</dbReference>
<evidence type="ECO:0000256" key="3">
    <source>
        <dbReference type="ARBA" id="ARBA00022679"/>
    </source>
</evidence>
<keyword evidence="3" id="KW-0808">Transferase</keyword>
<dbReference type="GO" id="GO:0003677">
    <property type="term" value="F:DNA binding"/>
    <property type="evidence" value="ECO:0007669"/>
    <property type="project" value="InterPro"/>
</dbReference>
<dbReference type="InterPro" id="IPR029063">
    <property type="entry name" value="SAM-dependent_MTases_sf"/>
</dbReference>
<name>A0A6M7TJT3_9HYPH</name>
<gene>
    <name evidence="6" type="ORF">D3242_22770</name>
</gene>
<evidence type="ECO:0000259" key="5">
    <source>
        <dbReference type="Pfam" id="PF01555"/>
    </source>
</evidence>
<dbReference type="InterPro" id="IPR002941">
    <property type="entry name" value="DNA_methylase_N4/N6"/>
</dbReference>
<dbReference type="GO" id="GO:0009007">
    <property type="term" value="F:site-specific DNA-methyltransferase (adenine-specific) activity"/>
    <property type="evidence" value="ECO:0007669"/>
    <property type="project" value="UniProtKB-EC"/>
</dbReference>
<sequence length="882" mass="98853">MNAPLVHPVDVDLYLDFLRCKMQLAKADGFDVAPEDINPAGAPHCQAIVRWALKGGSRAIFASFGLHKTFMQIELMRLVGRFAPGLRLIVIPLGVRHEFFAEAEERFAGDCAVKLKFIRSDAEIPSTEDGGDDTIYLTNYESVLAGKIDVARFVAASLDEAAVLRGYGTKTFQTFLPLFAAVRFKFVATATPSPNRTKELIHYAGFLGIMDTGQALTRFFQRNSESAGDLTLFPHKEDEFWLWVHSWAVFLQSPADLGFSDEGYVLPAVSVNWHEVPIDHSTAGYDRDGQGLLIRNTALGVTQASAAKRDSLAARIDRMSALLAEDPASHALLWHDLEDERRAIEAAVPGVRSIYGTQGLEANEKNAIGFKDGKFKYLATKPEMSGAGNNFQKHCHWAIFVGVGFKFHDFIQAVHRIVRFGQAEECRIDIIYSEAEREVRRNLEGKWAEHERLMARMAEIIRRYGLDGLPLDDVLSRSIGVRRHEERGEGFVIAHNDAVLEARRTESASVGEIVTSIPFANHYEYTASYNDFGHTDDNAHFWAQMDFLTPELLRILKPGRLACIHVKDRVLFGSVTGEGVPTVSPFHAEAIFHYLKHGFQYMGMITIATDVVKENNQTYRLTYSEMMKDATKMGVGCPEYVLLFRRPQSDLSRGYADEPVTHAKPLVIAGDGTERWSDGDRRPQVPDSGYTLARWQLDAHAFWPSSGERLLTTDELVRLGPKPLRALFQKVSEEAIYDFEKHVQLGEELAARDSLSKTYMTLDPPSKHPAIWTDVVRMLTLNGQQAFRNLEKHVCPLQFDIVDRLIDRYSNPGDIVYDPFGGLMTVPYRAILKGRKGQASELSATYFRDGERYCREAEAKRAIPTMFDMLGIADAGTAEAAE</sequence>
<dbReference type="InterPro" id="IPR038718">
    <property type="entry name" value="SNF2-like_sf"/>
</dbReference>
<dbReference type="AlphaFoldDB" id="A0A6M7TJT3"/>
<dbReference type="Gene3D" id="3.40.50.300">
    <property type="entry name" value="P-loop containing nucleotide triphosphate hydrolases"/>
    <property type="match status" value="1"/>
</dbReference>
<evidence type="ECO:0000256" key="4">
    <source>
        <dbReference type="ARBA" id="ARBA00047942"/>
    </source>
</evidence>
<evidence type="ECO:0000313" key="6">
    <source>
        <dbReference type="EMBL" id="RJT31088.1"/>
    </source>
</evidence>
<dbReference type="Proteomes" id="UP000275530">
    <property type="component" value="Unassembled WGS sequence"/>
</dbReference>
<dbReference type="GO" id="GO:0032259">
    <property type="term" value="P:methylation"/>
    <property type="evidence" value="ECO:0007669"/>
    <property type="project" value="UniProtKB-KW"/>
</dbReference>
<dbReference type="EMBL" id="QZXA01000009">
    <property type="protein sequence ID" value="RJT31088.1"/>
    <property type="molecule type" value="Genomic_DNA"/>
</dbReference>
<dbReference type="GO" id="GO:0008170">
    <property type="term" value="F:N-methyltransferase activity"/>
    <property type="evidence" value="ECO:0007669"/>
    <property type="project" value="InterPro"/>
</dbReference>
<comment type="caution">
    <text evidence="6">The sequence shown here is derived from an EMBL/GenBank/DDBJ whole genome shotgun (WGS) entry which is preliminary data.</text>
</comment>
<dbReference type="Gene3D" id="3.40.50.150">
    <property type="entry name" value="Vaccinia Virus protein VP39"/>
    <property type="match status" value="1"/>
</dbReference>
<keyword evidence="2 6" id="KW-0489">Methyltransferase</keyword>
<dbReference type="Pfam" id="PF01555">
    <property type="entry name" value="N6_N4_Mtase"/>
    <property type="match status" value="1"/>
</dbReference>